<dbReference type="PROSITE" id="PS51257">
    <property type="entry name" value="PROKAR_LIPOPROTEIN"/>
    <property type="match status" value="1"/>
</dbReference>
<dbReference type="RefSeq" id="WP_097069713.1">
    <property type="nucleotide sequence ID" value="NZ_OBMT01000004.1"/>
</dbReference>
<proteinExistence type="predicted"/>
<keyword evidence="1" id="KW-0732">Signal</keyword>
<protein>
    <submittedName>
        <fullName evidence="2">Peptidase inhibitor I78 family protein</fullName>
    </submittedName>
</protein>
<keyword evidence="3" id="KW-1185">Reference proteome</keyword>
<accession>A0A285SCP4</accession>
<dbReference type="InterPro" id="IPR021719">
    <property type="entry name" value="Prot_inh_I78"/>
</dbReference>
<organism evidence="2 3">
    <name type="scientific">Rhodobacter maris</name>
    <dbReference type="NCBI Taxonomy" id="446682"/>
    <lineage>
        <taxon>Bacteria</taxon>
        <taxon>Pseudomonadati</taxon>
        <taxon>Pseudomonadota</taxon>
        <taxon>Alphaproteobacteria</taxon>
        <taxon>Rhodobacterales</taxon>
        <taxon>Rhodobacter group</taxon>
        <taxon>Rhodobacter</taxon>
    </lineage>
</organism>
<name>A0A285SCP4_9RHOB</name>
<reference evidence="3" key="1">
    <citation type="submission" date="2017-08" db="EMBL/GenBank/DDBJ databases">
        <authorList>
            <person name="Varghese N."/>
            <person name="Submissions S."/>
        </authorList>
    </citation>
    <scope>NUCLEOTIDE SEQUENCE [LARGE SCALE GENOMIC DNA]</scope>
    <source>
        <strain evidence="3">JA276</strain>
    </source>
</reference>
<evidence type="ECO:0000256" key="1">
    <source>
        <dbReference type="SAM" id="SignalP"/>
    </source>
</evidence>
<dbReference type="EMBL" id="OBMT01000004">
    <property type="protein sequence ID" value="SOC05348.1"/>
    <property type="molecule type" value="Genomic_DNA"/>
</dbReference>
<feature type="signal peptide" evidence="1">
    <location>
        <begin position="1"/>
        <end position="23"/>
    </location>
</feature>
<dbReference type="Proteomes" id="UP000219111">
    <property type="component" value="Unassembled WGS sequence"/>
</dbReference>
<evidence type="ECO:0000313" key="3">
    <source>
        <dbReference type="Proteomes" id="UP000219111"/>
    </source>
</evidence>
<dbReference type="Pfam" id="PF11720">
    <property type="entry name" value="Inhibitor_I78"/>
    <property type="match status" value="1"/>
</dbReference>
<dbReference type="AlphaFoldDB" id="A0A285SCP4"/>
<gene>
    <name evidence="2" type="ORF">SAMN05877831_104148</name>
</gene>
<dbReference type="OrthoDB" id="7859990at2"/>
<evidence type="ECO:0000313" key="2">
    <source>
        <dbReference type="EMBL" id="SOC05348.1"/>
    </source>
</evidence>
<sequence length="117" mass="12534">MILTVSRFAPLPVAALLALGACASSQEESLPEQPLPVPHMTPAVSQDGALEAREPDTCHAVEYTSALGQPSSVIPTLGITRPINVVEWRGIEPQEYNPQRIVFRLDAAGNIFNIDCG</sequence>
<feature type="chain" id="PRO_5013080644" evidence="1">
    <location>
        <begin position="24"/>
        <end position="117"/>
    </location>
</feature>